<keyword evidence="2" id="KW-0732">Signal</keyword>
<sequence length="438" mass="46254">MLSANRSWSAVLSATVAAVALSASAVAPASAAGGPCGQDGSGSSGGSSSGSSTGSLGKALPWLVGAPDGGLPQLTGRTKAIEMVTGPGSPNDTINRFNVSGTDLGIMWDNGLPGADHDTLIAFGDTVGVCGVKDDDWRSNVLFRSSDAALADGMRIDSSPLDAPNHSKEIIPGFAIPGEYTTIPTGAVSFGGVQYVRFMSVRSWDTPGNWTTNYSAIAYSVDNGENWSLDPATVRANTEGVGIPGIPAVAPGNKNWQQSAFLTGRDGYIYEYGTPSGRFGDALLARVRGDQLRNPAGYEYWNGSSWTPDAEAARAVMPAPVSELSVQWNDYLGKYVAMYTDLDGLVIRQADQPQGPWSGTQTIIGGTLLPSLYGGYMHPWANGRYLESVVTTWDRYNVIYMRTDLNGLQMAATDQVDRPDPADTGEARLIGVEYPDEK</sequence>
<evidence type="ECO:0000256" key="1">
    <source>
        <dbReference type="SAM" id="MobiDB-lite"/>
    </source>
</evidence>
<feature type="chain" id="PRO_5045850641" evidence="2">
    <location>
        <begin position="32"/>
        <end position="438"/>
    </location>
</feature>
<feature type="compositionally biased region" description="Gly residues" evidence="1">
    <location>
        <begin position="34"/>
        <end position="48"/>
    </location>
</feature>
<feature type="domain" description="DUF4185" evidence="3">
    <location>
        <begin position="89"/>
        <end position="402"/>
    </location>
</feature>
<proteinExistence type="predicted"/>
<comment type="caution">
    <text evidence="4">The sequence shown here is derived from an EMBL/GenBank/DDBJ whole genome shotgun (WGS) entry which is preliminary data.</text>
</comment>
<dbReference type="RefSeq" id="WP_378403314.1">
    <property type="nucleotide sequence ID" value="NZ_JBHTCS010000010.1"/>
</dbReference>
<dbReference type="InterPro" id="IPR025442">
    <property type="entry name" value="DUF4185"/>
</dbReference>
<dbReference type="Pfam" id="PF13810">
    <property type="entry name" value="DUF4185"/>
    <property type="match status" value="1"/>
</dbReference>
<accession>A0ABW2RWD5</accession>
<evidence type="ECO:0000256" key="2">
    <source>
        <dbReference type="SAM" id="SignalP"/>
    </source>
</evidence>
<evidence type="ECO:0000313" key="4">
    <source>
        <dbReference type="EMBL" id="MFC7447829.1"/>
    </source>
</evidence>
<protein>
    <submittedName>
        <fullName evidence="4">DUF4185 domain-containing protein</fullName>
    </submittedName>
</protein>
<dbReference type="EMBL" id="JBHTCS010000010">
    <property type="protein sequence ID" value="MFC7447829.1"/>
    <property type="molecule type" value="Genomic_DNA"/>
</dbReference>
<reference evidence="5" key="1">
    <citation type="journal article" date="2019" name="Int. J. Syst. Evol. Microbiol.">
        <title>The Global Catalogue of Microorganisms (GCM) 10K type strain sequencing project: providing services to taxonomists for standard genome sequencing and annotation.</title>
        <authorList>
            <consortium name="The Broad Institute Genomics Platform"/>
            <consortium name="The Broad Institute Genome Sequencing Center for Infectious Disease"/>
            <person name="Wu L."/>
            <person name="Ma J."/>
        </authorList>
    </citation>
    <scope>NUCLEOTIDE SEQUENCE [LARGE SCALE GENOMIC DNA]</scope>
    <source>
        <strain evidence="5">ICMP 19430</strain>
    </source>
</reference>
<feature type="region of interest" description="Disordered" evidence="1">
    <location>
        <begin position="30"/>
        <end position="54"/>
    </location>
</feature>
<evidence type="ECO:0000259" key="3">
    <source>
        <dbReference type="Pfam" id="PF13810"/>
    </source>
</evidence>
<evidence type="ECO:0000313" key="5">
    <source>
        <dbReference type="Proteomes" id="UP001596484"/>
    </source>
</evidence>
<dbReference type="Proteomes" id="UP001596484">
    <property type="component" value="Unassembled WGS sequence"/>
</dbReference>
<gene>
    <name evidence="4" type="ORF">ACFQS9_08005</name>
</gene>
<keyword evidence="5" id="KW-1185">Reference proteome</keyword>
<name>A0ABW2RWD5_9NOCA</name>
<feature type="signal peptide" evidence="2">
    <location>
        <begin position="1"/>
        <end position="31"/>
    </location>
</feature>
<organism evidence="4 5">
    <name type="scientific">Rhodococcus daqingensis</name>
    <dbReference type="NCBI Taxonomy" id="2479363"/>
    <lineage>
        <taxon>Bacteria</taxon>
        <taxon>Bacillati</taxon>
        <taxon>Actinomycetota</taxon>
        <taxon>Actinomycetes</taxon>
        <taxon>Mycobacteriales</taxon>
        <taxon>Nocardiaceae</taxon>
        <taxon>Rhodococcus</taxon>
    </lineage>
</organism>